<reference evidence="1 2" key="1">
    <citation type="journal article" date="2022" name="New Phytol.">
        <title>Ecological generalism drives hyperdiversity of secondary metabolite gene clusters in xylarialean endophytes.</title>
        <authorList>
            <person name="Franco M.E.E."/>
            <person name="Wisecaver J.H."/>
            <person name="Arnold A.E."/>
            <person name="Ju Y.M."/>
            <person name="Slot J.C."/>
            <person name="Ahrendt S."/>
            <person name="Moore L.P."/>
            <person name="Eastman K.E."/>
            <person name="Scott K."/>
            <person name="Konkel Z."/>
            <person name="Mondo S.J."/>
            <person name="Kuo A."/>
            <person name="Hayes R.D."/>
            <person name="Haridas S."/>
            <person name="Andreopoulos B."/>
            <person name="Riley R."/>
            <person name="LaButti K."/>
            <person name="Pangilinan J."/>
            <person name="Lipzen A."/>
            <person name="Amirebrahimi M."/>
            <person name="Yan J."/>
            <person name="Adam C."/>
            <person name="Keymanesh K."/>
            <person name="Ng V."/>
            <person name="Louie K."/>
            <person name="Northen T."/>
            <person name="Drula E."/>
            <person name="Henrissat B."/>
            <person name="Hsieh H.M."/>
            <person name="Youens-Clark K."/>
            <person name="Lutzoni F."/>
            <person name="Miadlikowska J."/>
            <person name="Eastwood D.C."/>
            <person name="Hamelin R.C."/>
            <person name="Grigoriev I.V."/>
            <person name="U'Ren J.M."/>
        </authorList>
    </citation>
    <scope>NUCLEOTIDE SEQUENCE [LARGE SCALE GENOMIC DNA]</scope>
    <source>
        <strain evidence="1 2">CBS 119005</strain>
    </source>
</reference>
<keyword evidence="2" id="KW-1185">Reference proteome</keyword>
<organism evidence="1 2">
    <name type="scientific">Hypoxylon rubiginosum</name>
    <dbReference type="NCBI Taxonomy" id="110542"/>
    <lineage>
        <taxon>Eukaryota</taxon>
        <taxon>Fungi</taxon>
        <taxon>Dikarya</taxon>
        <taxon>Ascomycota</taxon>
        <taxon>Pezizomycotina</taxon>
        <taxon>Sordariomycetes</taxon>
        <taxon>Xylariomycetidae</taxon>
        <taxon>Xylariales</taxon>
        <taxon>Hypoxylaceae</taxon>
        <taxon>Hypoxylon</taxon>
    </lineage>
</organism>
<comment type="caution">
    <text evidence="1">The sequence shown here is derived from an EMBL/GenBank/DDBJ whole genome shotgun (WGS) entry which is preliminary data.</text>
</comment>
<evidence type="ECO:0000313" key="2">
    <source>
        <dbReference type="Proteomes" id="UP001497700"/>
    </source>
</evidence>
<name>A0ACB9Z3W0_9PEZI</name>
<sequence>MEIPDVSKLQVRNDDGNISGASQAPSIEKIQQLLKAKDDTSRFVGLALLKSVLDNSPELQDEKGVIVSLWNSISPKFLDRLLRTGTQSGSDQKNSKDMLDLAVAVIHTFAVLLPNEAKQDAKLIGRIPRLANAVLYSSKETTQVIIETLLTLVTVPEGAKAIVDLDVDDWTPLIEIAPEHSHILTIFIWAWERGTANLEDDQSREVVRAKIDKGIQAFVSSFIGTDATSLLEFISHVLRNLDERLIPQNPKWLGSVAKLMRNLSTNRPNAASRSAYTNCAGALLLIYPESTPQLLFLDEKDSSKPFSYLFINLILADLRATLPSLLAKLNDPDYPRISQRLTSALDILTAFIGQLIAWMEELDDDDDPDSKSTTGAESAQQQQQQSWLRMPPELVLKLSSFIAETLSVVLEYLRDRWDVSVAGAQGLHPEARAGSAHTEFGSHKTLSWDAKDAGGAAADAFVLSAIRAVALWVRDDDGDVLRKEAAGLMDMLMELYQSGGGDPTRSQPDGWLDYRLPILAALEGVLRTSRGVEAFNAYNGWGILSADLLGVLEESSTSTSTSVNETELIRGTRAALVLQIVIESEGHTPEDWMGVVTAVAAYDVPTAGGEEEEEEEEEAKGPGALLDFQVDALQLAAKLLANASPGMRKRFVHSAGAIRGIAEQLKGRAEEDGAAAGALEDVLSTLAT</sequence>
<protein>
    <submittedName>
        <fullName evidence="1">DUF1941-domain-containing protein</fullName>
    </submittedName>
</protein>
<evidence type="ECO:0000313" key="1">
    <source>
        <dbReference type="EMBL" id="KAI4866392.1"/>
    </source>
</evidence>
<gene>
    <name evidence="1" type="ORF">F4820DRAFT_457593</name>
</gene>
<dbReference type="Proteomes" id="UP001497700">
    <property type="component" value="Unassembled WGS sequence"/>
</dbReference>
<proteinExistence type="predicted"/>
<accession>A0ACB9Z3W0</accession>
<dbReference type="EMBL" id="MU393459">
    <property type="protein sequence ID" value="KAI4866392.1"/>
    <property type="molecule type" value="Genomic_DNA"/>
</dbReference>